<evidence type="ECO:0000313" key="2">
    <source>
        <dbReference type="Proteomes" id="UP000824533"/>
    </source>
</evidence>
<gene>
    <name evidence="1" type="ORF">K1T71_009735</name>
</gene>
<name>A0ACC1CTQ8_9NEOP</name>
<proteinExistence type="predicted"/>
<organism evidence="1 2">
    <name type="scientific">Dendrolimus kikuchii</name>
    <dbReference type="NCBI Taxonomy" id="765133"/>
    <lineage>
        <taxon>Eukaryota</taxon>
        <taxon>Metazoa</taxon>
        <taxon>Ecdysozoa</taxon>
        <taxon>Arthropoda</taxon>
        <taxon>Hexapoda</taxon>
        <taxon>Insecta</taxon>
        <taxon>Pterygota</taxon>
        <taxon>Neoptera</taxon>
        <taxon>Endopterygota</taxon>
        <taxon>Lepidoptera</taxon>
        <taxon>Glossata</taxon>
        <taxon>Ditrysia</taxon>
        <taxon>Bombycoidea</taxon>
        <taxon>Lasiocampidae</taxon>
        <taxon>Dendrolimus</taxon>
    </lineage>
</organism>
<protein>
    <submittedName>
        <fullName evidence="1">Uncharacterized protein</fullName>
    </submittedName>
</protein>
<evidence type="ECO:0000313" key="1">
    <source>
        <dbReference type="EMBL" id="KAJ0174627.1"/>
    </source>
</evidence>
<comment type="caution">
    <text evidence="1">The sequence shown here is derived from an EMBL/GenBank/DDBJ whole genome shotgun (WGS) entry which is preliminary data.</text>
</comment>
<keyword evidence="2" id="KW-1185">Reference proteome</keyword>
<dbReference type="Proteomes" id="UP000824533">
    <property type="component" value="Linkage Group LG17"/>
</dbReference>
<reference evidence="1 2" key="1">
    <citation type="journal article" date="2021" name="Front. Genet.">
        <title>Chromosome-Level Genome Assembly Reveals Significant Gene Expansion in the Toll and IMD Signaling Pathways of Dendrolimus kikuchii.</title>
        <authorList>
            <person name="Zhou J."/>
            <person name="Wu P."/>
            <person name="Xiong Z."/>
            <person name="Liu N."/>
            <person name="Zhao N."/>
            <person name="Ji M."/>
            <person name="Qiu Y."/>
            <person name="Yang B."/>
        </authorList>
    </citation>
    <scope>NUCLEOTIDE SEQUENCE [LARGE SCALE GENOMIC DNA]</scope>
    <source>
        <strain evidence="1">Ann1</strain>
    </source>
</reference>
<sequence>MGAGQIGGIATLLDIDFDNAAGFVGVKTEVTEAQFVIYYMSHAMMFCAGALIEAHVALTPASCVIGERYKFSVFAGTHKFRARSGITRIVQHLCIHRGYNHTERLEYCTANNNIALLVLDHQLSFHNWEPGADFILNRLRYGLTTPTEDNRIGDTSCRYFGWGSRRNGYLIPLLIHLRRVDVTILPQEKCLPMWNFNNSYLCIDQPSCKSEKFGALCPDDLGSVLVCSGYAQGMMISRLIDRPCGVGFLDLAKFNKFLTCGVDDSRDVIDHDPFMTMEFTTPNPVPLLTVPTRMSSQPTVVPESADQLFL</sequence>
<dbReference type="EMBL" id="CM034403">
    <property type="protein sequence ID" value="KAJ0174627.1"/>
    <property type="molecule type" value="Genomic_DNA"/>
</dbReference>
<accession>A0ACC1CTQ8</accession>